<dbReference type="EMBL" id="BONR01000003">
    <property type="protein sequence ID" value="GIG54882.1"/>
    <property type="molecule type" value="Genomic_DNA"/>
</dbReference>
<keyword evidence="1" id="KW-0489">Methyltransferase</keyword>
<name>A0A919UGI8_9MICO</name>
<dbReference type="CDD" id="cd02440">
    <property type="entry name" value="AdoMet_MTases"/>
    <property type="match status" value="1"/>
</dbReference>
<evidence type="ECO:0000256" key="1">
    <source>
        <dbReference type="ARBA" id="ARBA00022603"/>
    </source>
</evidence>
<evidence type="ECO:0000256" key="3">
    <source>
        <dbReference type="ARBA" id="ARBA00022691"/>
    </source>
</evidence>
<evidence type="ECO:0000256" key="2">
    <source>
        <dbReference type="ARBA" id="ARBA00022679"/>
    </source>
</evidence>
<dbReference type="SUPFAM" id="SSF53335">
    <property type="entry name" value="S-adenosyl-L-methionine-dependent methyltransferases"/>
    <property type="match status" value="1"/>
</dbReference>
<dbReference type="Gene3D" id="3.40.50.150">
    <property type="entry name" value="Vaccinia Virus protein VP39"/>
    <property type="match status" value="1"/>
</dbReference>
<dbReference type="InterPro" id="IPR002935">
    <property type="entry name" value="SAM_O-MeTrfase"/>
</dbReference>
<evidence type="ECO:0000313" key="4">
    <source>
        <dbReference type="EMBL" id="GIG54882.1"/>
    </source>
</evidence>
<dbReference type="Pfam" id="PF01596">
    <property type="entry name" value="Methyltransf_3"/>
    <property type="match status" value="1"/>
</dbReference>
<proteinExistence type="predicted"/>
<gene>
    <name evidence="4" type="ORF">Dac01nite_16340</name>
</gene>
<keyword evidence="2" id="KW-0808">Transferase</keyword>
<dbReference type="GO" id="GO:0008757">
    <property type="term" value="F:S-adenosylmethionine-dependent methyltransferase activity"/>
    <property type="evidence" value="ECO:0007669"/>
    <property type="project" value="TreeGrafter"/>
</dbReference>
<dbReference type="PANTHER" id="PTHR10509">
    <property type="entry name" value="O-METHYLTRANSFERASE-RELATED"/>
    <property type="match status" value="1"/>
</dbReference>
<dbReference type="InterPro" id="IPR029063">
    <property type="entry name" value="SAM-dependent_MTases_sf"/>
</dbReference>
<dbReference type="GO" id="GO:0032259">
    <property type="term" value="P:methylation"/>
    <property type="evidence" value="ECO:0007669"/>
    <property type="project" value="UniProtKB-KW"/>
</dbReference>
<dbReference type="GO" id="GO:0008171">
    <property type="term" value="F:O-methyltransferase activity"/>
    <property type="evidence" value="ECO:0007669"/>
    <property type="project" value="InterPro"/>
</dbReference>
<comment type="caution">
    <text evidence="4">The sequence shown here is derived from an EMBL/GenBank/DDBJ whole genome shotgun (WGS) entry which is preliminary data.</text>
</comment>
<dbReference type="AlphaFoldDB" id="A0A919UGI8"/>
<keyword evidence="5" id="KW-1185">Reference proteome</keyword>
<dbReference type="Proteomes" id="UP000652354">
    <property type="component" value="Unassembled WGS sequence"/>
</dbReference>
<dbReference type="PANTHER" id="PTHR10509:SF14">
    <property type="entry name" value="CAFFEOYL-COA O-METHYLTRANSFERASE 3-RELATED"/>
    <property type="match status" value="1"/>
</dbReference>
<protein>
    <submittedName>
        <fullName evidence="4">O-methyltransferase</fullName>
    </submittedName>
</protein>
<dbReference type="RefSeq" id="WP_203655732.1">
    <property type="nucleotide sequence ID" value="NZ_BONR01000003.1"/>
</dbReference>
<reference evidence="4" key="1">
    <citation type="submission" date="2021-01" db="EMBL/GenBank/DDBJ databases">
        <title>Whole genome shotgun sequence of Demequina activiva NBRC 110675.</title>
        <authorList>
            <person name="Komaki H."/>
            <person name="Tamura T."/>
        </authorList>
    </citation>
    <scope>NUCLEOTIDE SEQUENCE</scope>
    <source>
        <strain evidence="4">NBRC 110675</strain>
    </source>
</reference>
<evidence type="ECO:0000313" key="5">
    <source>
        <dbReference type="Proteomes" id="UP000652354"/>
    </source>
</evidence>
<organism evidence="4 5">
    <name type="scientific">Demequina activiva</name>
    <dbReference type="NCBI Taxonomy" id="1582364"/>
    <lineage>
        <taxon>Bacteria</taxon>
        <taxon>Bacillati</taxon>
        <taxon>Actinomycetota</taxon>
        <taxon>Actinomycetes</taxon>
        <taxon>Micrococcales</taxon>
        <taxon>Demequinaceae</taxon>
        <taxon>Demequina</taxon>
    </lineage>
</organism>
<accession>A0A919UGI8</accession>
<dbReference type="InterPro" id="IPR050362">
    <property type="entry name" value="Cation-dep_OMT"/>
</dbReference>
<keyword evidence="3" id="KW-0949">S-adenosyl-L-methionine</keyword>
<sequence length="219" mass="23529">MDQRWQDVDAYIQSSVLGEDSEGERVLGAQQSAELPDIAVSRPQGRLLSVLARSIGAERVVEFGTLGGYSTLCLARALPPHGRVVTFELDERHASVARASLDAAGVGHQVTIRVGPALERIETLAHDEPFDLAFIDADKPSNVHYYEAAMTRMRPGGLVIVDNVVRDGEVADPNSADERVQGSRAVIDRVGADPRVEATVIQTVGSKGYDGMLIATVLD</sequence>
<dbReference type="PROSITE" id="PS51682">
    <property type="entry name" value="SAM_OMT_I"/>
    <property type="match status" value="1"/>
</dbReference>